<dbReference type="GO" id="GO:0033554">
    <property type="term" value="P:cellular response to stress"/>
    <property type="evidence" value="ECO:0007669"/>
    <property type="project" value="UniProtKB-ARBA"/>
</dbReference>
<comment type="subcellular location">
    <subcellularLocation>
        <location evidence="1">Nucleus</location>
    </subcellularLocation>
</comment>
<feature type="compositionally biased region" description="Pro residues" evidence="10">
    <location>
        <begin position="290"/>
        <end position="310"/>
    </location>
</feature>
<evidence type="ECO:0000256" key="8">
    <source>
        <dbReference type="ARBA" id="ARBA00065556"/>
    </source>
</evidence>
<evidence type="ECO:0000256" key="2">
    <source>
        <dbReference type="ARBA" id="ARBA00023015"/>
    </source>
</evidence>
<comment type="subunit">
    <text evidence="8">Interacts with MAPK MPS1.</text>
</comment>
<evidence type="ECO:0000313" key="12">
    <source>
        <dbReference type="Proteomes" id="UP000515153"/>
    </source>
</evidence>
<feature type="compositionally biased region" description="Low complexity" evidence="10">
    <location>
        <begin position="563"/>
        <end position="574"/>
    </location>
</feature>
<dbReference type="InterPro" id="IPR033896">
    <property type="entry name" value="MEF2-like_N"/>
</dbReference>
<feature type="compositionally biased region" description="Low complexity" evidence="10">
    <location>
        <begin position="233"/>
        <end position="246"/>
    </location>
</feature>
<protein>
    <recommendedName>
        <fullName evidence="9">MADS-box MEF2 type transcription factor MIG1</fullName>
    </recommendedName>
</protein>
<keyword evidence="5" id="KW-0539">Nucleus</keyword>
<feature type="region of interest" description="Disordered" evidence="10">
    <location>
        <begin position="130"/>
        <end position="596"/>
    </location>
</feature>
<feature type="compositionally biased region" description="Basic and acidic residues" evidence="10">
    <location>
        <begin position="681"/>
        <end position="690"/>
    </location>
</feature>
<dbReference type="InterPro" id="IPR036879">
    <property type="entry name" value="TF_MADSbox_sf"/>
</dbReference>
<evidence type="ECO:0000256" key="6">
    <source>
        <dbReference type="ARBA" id="ARBA00025805"/>
    </source>
</evidence>
<dbReference type="Gene3D" id="3.40.1810.10">
    <property type="entry name" value="Transcription factor, MADS-box"/>
    <property type="match status" value="1"/>
</dbReference>
<accession>A0A6P8B9I2</accession>
<dbReference type="PROSITE" id="PS50066">
    <property type="entry name" value="MADS_BOX_2"/>
    <property type="match status" value="1"/>
</dbReference>
<keyword evidence="12" id="KW-1185">Reference proteome</keyword>
<feature type="region of interest" description="Disordered" evidence="10">
    <location>
        <begin position="73"/>
        <end position="107"/>
    </location>
</feature>
<keyword evidence="3" id="KW-0238">DNA-binding</keyword>
<comment type="function">
    <text evidence="7">Transcription factor acting downstream of the MPS1 MAP kinase (MAPK) cascade during conidiation and plant infection. Required for overcoming plant defense responses and the differentiation of secondary infectious hyphae in live plant cells.</text>
</comment>
<feature type="compositionally biased region" description="Pro residues" evidence="10">
    <location>
        <begin position="201"/>
        <end position="232"/>
    </location>
</feature>
<dbReference type="AlphaFoldDB" id="A0A6P8B9I2"/>
<feature type="compositionally biased region" description="Low complexity" evidence="10">
    <location>
        <begin position="433"/>
        <end position="454"/>
    </location>
</feature>
<keyword evidence="4" id="KW-0804">Transcription</keyword>
<evidence type="ECO:0000256" key="5">
    <source>
        <dbReference type="ARBA" id="ARBA00023242"/>
    </source>
</evidence>
<evidence type="ECO:0000256" key="10">
    <source>
        <dbReference type="SAM" id="MobiDB-lite"/>
    </source>
</evidence>
<evidence type="ECO:0000256" key="7">
    <source>
        <dbReference type="ARBA" id="ARBA00059910"/>
    </source>
</evidence>
<dbReference type="Proteomes" id="UP000515153">
    <property type="component" value="Unplaced"/>
</dbReference>
<feature type="domain" description="MADS-box" evidence="11">
    <location>
        <begin position="1"/>
        <end position="61"/>
    </location>
</feature>
<dbReference type="SMART" id="SM00432">
    <property type="entry name" value="MADS"/>
    <property type="match status" value="1"/>
</dbReference>
<feature type="compositionally biased region" description="Pro residues" evidence="10">
    <location>
        <begin position="575"/>
        <end position="588"/>
    </location>
</feature>
<dbReference type="GO" id="GO:0008301">
    <property type="term" value="F:DNA binding, bending"/>
    <property type="evidence" value="ECO:0007669"/>
    <property type="project" value="UniProtKB-ARBA"/>
</dbReference>
<feature type="compositionally biased region" description="Pro residues" evidence="10">
    <location>
        <begin position="259"/>
        <end position="269"/>
    </location>
</feature>
<organism evidence="12 13">
    <name type="scientific">Pyricularia grisea</name>
    <name type="common">Crabgrass-specific blast fungus</name>
    <name type="synonym">Magnaporthe grisea</name>
    <dbReference type="NCBI Taxonomy" id="148305"/>
    <lineage>
        <taxon>Eukaryota</taxon>
        <taxon>Fungi</taxon>
        <taxon>Dikarya</taxon>
        <taxon>Ascomycota</taxon>
        <taxon>Pezizomycotina</taxon>
        <taxon>Sordariomycetes</taxon>
        <taxon>Sordariomycetidae</taxon>
        <taxon>Magnaporthales</taxon>
        <taxon>Pyriculariaceae</taxon>
        <taxon>Pyricularia</taxon>
    </lineage>
</organism>
<comment type="similarity">
    <text evidence="6">Belongs to the MEF2 family.</text>
</comment>
<dbReference type="GO" id="GO:0005634">
    <property type="term" value="C:nucleus"/>
    <property type="evidence" value="ECO:0007669"/>
    <property type="project" value="UniProtKB-SubCell"/>
</dbReference>
<reference evidence="13" key="2">
    <citation type="submission" date="2019-10" db="EMBL/GenBank/DDBJ databases">
        <authorList>
            <consortium name="NCBI Genome Project"/>
        </authorList>
    </citation>
    <scope>NUCLEOTIDE SEQUENCE</scope>
    <source>
        <strain evidence="13">NI907</strain>
    </source>
</reference>
<dbReference type="GO" id="GO:0046983">
    <property type="term" value="F:protein dimerization activity"/>
    <property type="evidence" value="ECO:0007669"/>
    <property type="project" value="InterPro"/>
</dbReference>
<dbReference type="CDD" id="cd00265">
    <property type="entry name" value="MADS_MEF2_like"/>
    <property type="match status" value="1"/>
</dbReference>
<dbReference type="InterPro" id="IPR050142">
    <property type="entry name" value="MADS-box/MEF2_TF"/>
</dbReference>
<feature type="region of interest" description="Disordered" evidence="10">
    <location>
        <begin position="646"/>
        <end position="690"/>
    </location>
</feature>
<dbReference type="PRINTS" id="PR00404">
    <property type="entry name" value="MADSDOMAIN"/>
</dbReference>
<feature type="compositionally biased region" description="Low complexity" evidence="10">
    <location>
        <begin position="326"/>
        <end position="361"/>
    </location>
</feature>
<feature type="compositionally biased region" description="Acidic residues" evidence="10">
    <location>
        <begin position="86"/>
        <end position="96"/>
    </location>
</feature>
<evidence type="ECO:0000259" key="11">
    <source>
        <dbReference type="PROSITE" id="PS50066"/>
    </source>
</evidence>
<evidence type="ECO:0000313" key="13">
    <source>
        <dbReference type="RefSeq" id="XP_030983813.1"/>
    </source>
</evidence>
<dbReference type="InterPro" id="IPR002100">
    <property type="entry name" value="TF_MADSbox"/>
</dbReference>
<keyword evidence="2" id="KW-0805">Transcription regulation</keyword>
<reference evidence="13" key="1">
    <citation type="journal article" date="2019" name="Mol. Biol. Evol.">
        <title>Blast fungal genomes show frequent chromosomal changes, gene gains and losses, and effector gene turnover.</title>
        <authorList>
            <person name="Gomez Luciano L.B."/>
            <person name="Jason Tsai I."/>
            <person name="Chuma I."/>
            <person name="Tosa Y."/>
            <person name="Chen Y.H."/>
            <person name="Li J.Y."/>
            <person name="Li M.Y."/>
            <person name="Jade Lu M.Y."/>
            <person name="Nakayashiki H."/>
            <person name="Li W.H."/>
        </authorList>
    </citation>
    <scope>NUCLEOTIDE SEQUENCE</scope>
    <source>
        <strain evidence="13">NI907</strain>
    </source>
</reference>
<dbReference type="PANTHER" id="PTHR48019">
    <property type="entry name" value="SERUM RESPONSE FACTOR HOMOLOG"/>
    <property type="match status" value="1"/>
</dbReference>
<dbReference type="FunFam" id="3.40.1810.10:FF:000013">
    <property type="entry name" value="Transcription factor, MADS-box"/>
    <property type="match status" value="1"/>
</dbReference>
<evidence type="ECO:0000256" key="3">
    <source>
        <dbReference type="ARBA" id="ARBA00023125"/>
    </source>
</evidence>
<dbReference type="GO" id="GO:0045944">
    <property type="term" value="P:positive regulation of transcription by RNA polymerase II"/>
    <property type="evidence" value="ECO:0007669"/>
    <property type="project" value="InterPro"/>
</dbReference>
<dbReference type="RefSeq" id="XP_030983813.1">
    <property type="nucleotide sequence ID" value="XM_031124404.1"/>
</dbReference>
<feature type="compositionally biased region" description="Low complexity" evidence="10">
    <location>
        <begin position="518"/>
        <end position="541"/>
    </location>
</feature>
<dbReference type="GO" id="GO:0000977">
    <property type="term" value="F:RNA polymerase II transcription regulatory region sequence-specific DNA binding"/>
    <property type="evidence" value="ECO:0007669"/>
    <property type="project" value="InterPro"/>
</dbReference>
<evidence type="ECO:0000256" key="9">
    <source>
        <dbReference type="ARBA" id="ARBA00068022"/>
    </source>
</evidence>
<feature type="compositionally biased region" description="Polar residues" evidence="10">
    <location>
        <begin position="542"/>
        <end position="555"/>
    </location>
</feature>
<proteinExistence type="inferred from homology"/>
<feature type="compositionally biased region" description="Low complexity" evidence="10">
    <location>
        <begin position="172"/>
        <end position="183"/>
    </location>
</feature>
<feature type="compositionally biased region" description="Low complexity" evidence="10">
    <location>
        <begin position="475"/>
        <end position="500"/>
    </location>
</feature>
<dbReference type="KEGG" id="pgri:PgNI_04356"/>
<gene>
    <name evidence="13" type="ORF">PgNI_04356</name>
</gene>
<dbReference type="GeneID" id="41959313"/>
<dbReference type="Pfam" id="PF00319">
    <property type="entry name" value="SRF-TF"/>
    <property type="match status" value="1"/>
</dbReference>
<sequence>MGRRKIEIKAIKDDRNRSVTFLKRKGGLFKKAHELSVLCSVDVAVFIFGTNKKLYEYSSGDMRELITRYTYHGGATEHKGPSDFNGGDDDDDEEGDGTPPIDQPMDAHMMPPHFQGQAPFPPHVMRHYTPSASPPIQNGVPFPQHGHAVPRGHTPQPQMLSRPGSRNDVRRMGQPMGPQGSPPVNGFGFGQQQSMYGPPNTTMPPHMPPQMAPGPPFPYPQHPQHPPHPQHPQQPHQPHQPQMQPQFIEDGRRATMPASFPPHPPPPHGPMGMHRHSVSPPQQHPHHVPQLPPQQPPPPQQHPHSSPPQPQHHQMQSPPEPMVKFESPQQIEPPQQQQSEPQEPRPEQQQPSQSQESQSEPARSLPPPPPPLEVKTELAPPAQPGRIPQPSLLDTAVKKLPRQKQHSIFTPIDENRSILSQHLAAFHAEPSKSKSSPPHRSSSVDESTSNSSEVSRGKDKDIASSPPLLKRADPRASISSASSNSESAPAPPSRSNSLRAGPPRPRLKVQIPDEQSEDGSGSATAESASSAQGGASTDATSQSTRQNDSHSSTNMVLPPPSPSATALLSAGATGPPNPFAPKRPPQHPAPGLHIDTPVSALPSRFLNNEFLPSPSSFYPDWNFRGGDNNTLPSPLNFATPVVGTGPSFLRDEGAGGGLKRKSPDNLSIHGPISDNPLEAGNEPKRVKVDS</sequence>
<evidence type="ECO:0000256" key="4">
    <source>
        <dbReference type="ARBA" id="ARBA00023163"/>
    </source>
</evidence>
<dbReference type="SUPFAM" id="SSF55455">
    <property type="entry name" value="SRF-like"/>
    <property type="match status" value="1"/>
</dbReference>
<evidence type="ECO:0000256" key="1">
    <source>
        <dbReference type="ARBA" id="ARBA00004123"/>
    </source>
</evidence>
<reference evidence="13" key="3">
    <citation type="submission" date="2025-08" db="UniProtKB">
        <authorList>
            <consortium name="RefSeq"/>
        </authorList>
    </citation>
    <scope>IDENTIFICATION</scope>
    <source>
        <strain evidence="13">NI907</strain>
    </source>
</reference>
<name>A0A6P8B9I2_PYRGI</name>